<dbReference type="InterPro" id="IPR045864">
    <property type="entry name" value="aa-tRNA-synth_II/BPL/LPL"/>
</dbReference>
<dbReference type="PIRSF" id="PIRSF001549">
    <property type="entry name" value="His-tRNA_synth"/>
    <property type="match status" value="1"/>
</dbReference>
<evidence type="ECO:0000256" key="6">
    <source>
        <dbReference type="ARBA" id="ARBA00022490"/>
    </source>
</evidence>
<dbReference type="Gene3D" id="3.30.930.10">
    <property type="entry name" value="Bira Bifunctional Protein, Domain 2"/>
    <property type="match status" value="1"/>
</dbReference>
<dbReference type="NCBIfam" id="NF008935">
    <property type="entry name" value="PRK12292.1-1"/>
    <property type="match status" value="1"/>
</dbReference>
<feature type="domain" description="Class II Histidinyl-tRNA synthetase (HisRS)-like catalytic core" evidence="11">
    <location>
        <begin position="12"/>
        <end position="316"/>
    </location>
</feature>
<dbReference type="Proteomes" id="UP000029629">
    <property type="component" value="Unassembled WGS sequence"/>
</dbReference>
<comment type="miscellaneous">
    <text evidence="9">This function is generally fulfilled by the C-terminal part of HisG, which is missing in some bacteria such as this one.</text>
</comment>
<comment type="subcellular location">
    <subcellularLocation>
        <location evidence="1 9">Cytoplasm</location>
    </subcellularLocation>
</comment>
<dbReference type="GO" id="GO:0005737">
    <property type="term" value="C:cytoplasm"/>
    <property type="evidence" value="ECO:0007669"/>
    <property type="project" value="UniProtKB-SubCell"/>
</dbReference>
<dbReference type="PANTHER" id="PTHR43707">
    <property type="entry name" value="HISTIDYL-TRNA SYNTHETASE"/>
    <property type="match status" value="1"/>
</dbReference>
<accession>A0A095ZBZ1</accession>
<dbReference type="RefSeq" id="WP_018026026.1">
    <property type="nucleotide sequence ID" value="NZ_JRNI01000010.1"/>
</dbReference>
<keyword evidence="12" id="KW-0808">Transferase</keyword>
<dbReference type="GO" id="GO:0004821">
    <property type="term" value="F:histidine-tRNA ligase activity"/>
    <property type="evidence" value="ECO:0007669"/>
    <property type="project" value="TreeGrafter"/>
</dbReference>
<dbReference type="HAMAP" id="MF_00125">
    <property type="entry name" value="HisZ"/>
    <property type="match status" value="1"/>
</dbReference>
<dbReference type="CDD" id="cd00773">
    <property type="entry name" value="HisRS-like_core"/>
    <property type="match status" value="1"/>
</dbReference>
<comment type="caution">
    <text evidence="12">The sequence shown here is derived from an EMBL/GenBank/DDBJ whole genome shotgun (WGS) entry which is preliminary data.</text>
</comment>
<name>A0A095ZBZ1_9BURK</name>
<sequence>MRASNWLLPEFISDILPAEARRLEELRRQLLDLYRCSGFELVAPPLVEFTESLFAGQRNDLPLKTAILVDQLSGRTIGIRPDITPQVTRIDAHLLNRQGVTRLCYCGVAFHTKPNDLIGDRELVQIGAEIFGYAGIEADLQIIGLAHQTLKVAGIHNATLDLNHPGIMRALVASHPALESEADKLNAFVREKAITSLRVFLNQLDEVPEGIKKALLALPNLYGGKEVLEQARQCLPKLAEIDSALNDLEQIAQRYPMLSIDLADISGYDYHTGISFALYAEGWHNALVRGGRYDKVATAFGRERPATGFSLNLRSLVQGLASAEPAEAIKTLWTDDAAQLAIIQQLRQAGQIVVQLFPNTEQTIEEYVFTQELVLDNDQWQLKSINN</sequence>
<dbReference type="AlphaFoldDB" id="A0A095ZBZ1"/>
<dbReference type="GO" id="GO:0016757">
    <property type="term" value="F:glycosyltransferase activity"/>
    <property type="evidence" value="ECO:0007669"/>
    <property type="project" value="UniProtKB-KW"/>
</dbReference>
<evidence type="ECO:0000256" key="7">
    <source>
        <dbReference type="ARBA" id="ARBA00023102"/>
    </source>
</evidence>
<keyword evidence="9" id="KW-0028">Amino-acid biosynthesis</keyword>
<dbReference type="NCBIfam" id="NF009086">
    <property type="entry name" value="PRK12421.1"/>
    <property type="match status" value="1"/>
</dbReference>
<dbReference type="InterPro" id="IPR041715">
    <property type="entry name" value="HisRS-like_core"/>
</dbReference>
<dbReference type="OrthoDB" id="9769617at2"/>
<comment type="function">
    <text evidence="8 9">Required for the first step of histidine biosynthesis. May allow the feedback regulation of ATP phosphoribosyltransferase activity by histidine.</text>
</comment>
<keyword evidence="6 9" id="KW-0963">Cytoplasm</keyword>
<evidence type="ECO:0000256" key="9">
    <source>
        <dbReference type="HAMAP-Rule" id="MF_00125"/>
    </source>
</evidence>
<evidence type="ECO:0000259" key="11">
    <source>
        <dbReference type="Pfam" id="PF13393"/>
    </source>
</evidence>
<dbReference type="Pfam" id="PF13393">
    <property type="entry name" value="tRNA-synt_His"/>
    <property type="match status" value="1"/>
</dbReference>
<keyword evidence="7 9" id="KW-0368">Histidine biosynthesis</keyword>
<evidence type="ECO:0000256" key="1">
    <source>
        <dbReference type="ARBA" id="ARBA00004496"/>
    </source>
</evidence>
<evidence type="ECO:0000256" key="3">
    <source>
        <dbReference type="ARBA" id="ARBA00005539"/>
    </source>
</evidence>
<dbReference type="InterPro" id="IPR004516">
    <property type="entry name" value="HisRS/HisZ"/>
</dbReference>
<dbReference type="PANTHER" id="PTHR43707:SF1">
    <property type="entry name" value="HISTIDINE--TRNA LIGASE, MITOCHONDRIAL-RELATED"/>
    <property type="match status" value="1"/>
</dbReference>
<dbReference type="EMBL" id="JRNI01000010">
    <property type="protein sequence ID" value="KGF31856.1"/>
    <property type="molecule type" value="Genomic_DNA"/>
</dbReference>
<feature type="binding site" evidence="10">
    <location>
        <position position="129"/>
    </location>
    <ligand>
        <name>L-histidine</name>
        <dbReference type="ChEBI" id="CHEBI:57595"/>
    </ligand>
</feature>
<dbReference type="SUPFAM" id="SSF55681">
    <property type="entry name" value="Class II aaRS and biotin synthetases"/>
    <property type="match status" value="1"/>
</dbReference>
<dbReference type="eggNOG" id="COG3705">
    <property type="taxonomic scope" value="Bacteria"/>
</dbReference>
<feature type="binding site" evidence="10">
    <location>
        <position position="125"/>
    </location>
    <ligand>
        <name>L-histidine</name>
        <dbReference type="ChEBI" id="CHEBI:57595"/>
    </ligand>
</feature>
<gene>
    <name evidence="9 12" type="primary">hisZ</name>
    <name evidence="12" type="ORF">HMPREF2130_02275</name>
</gene>
<keyword evidence="12" id="KW-0328">Glycosyltransferase</keyword>
<dbReference type="InterPro" id="IPR004517">
    <property type="entry name" value="HisZ"/>
</dbReference>
<evidence type="ECO:0000256" key="4">
    <source>
        <dbReference type="ARBA" id="ARBA00011496"/>
    </source>
</evidence>
<protein>
    <recommendedName>
        <fullName evidence="5 9">ATP phosphoribosyltransferase regulatory subunit</fullName>
    </recommendedName>
</protein>
<dbReference type="UniPathway" id="UPA00031">
    <property type="reaction ID" value="UER00006"/>
</dbReference>
<evidence type="ECO:0000256" key="10">
    <source>
        <dbReference type="PIRSR" id="PIRSR001549-1"/>
    </source>
</evidence>
<dbReference type="GeneID" id="93428189"/>
<dbReference type="GO" id="GO:0006427">
    <property type="term" value="P:histidyl-tRNA aminoacylation"/>
    <property type="evidence" value="ECO:0007669"/>
    <property type="project" value="TreeGrafter"/>
</dbReference>
<keyword evidence="13" id="KW-1185">Reference proteome</keyword>
<evidence type="ECO:0000313" key="12">
    <source>
        <dbReference type="EMBL" id="KGF31856.1"/>
    </source>
</evidence>
<dbReference type="GO" id="GO:0000105">
    <property type="term" value="P:L-histidine biosynthetic process"/>
    <property type="evidence" value="ECO:0007669"/>
    <property type="project" value="UniProtKB-UniRule"/>
</dbReference>
<comment type="similarity">
    <text evidence="3 9">Belongs to the class-II aminoacyl-tRNA synthetase family. HisZ subfamily.</text>
</comment>
<comment type="subunit">
    <text evidence="4 9">Heteromultimer composed of HisG and HisZ subunits.</text>
</comment>
<proteinExistence type="inferred from homology"/>
<feature type="binding site" evidence="10">
    <location>
        <begin position="82"/>
        <end position="84"/>
    </location>
    <ligand>
        <name>L-histidine</name>
        <dbReference type="ChEBI" id="CHEBI:57595"/>
    </ligand>
</feature>
<evidence type="ECO:0000256" key="8">
    <source>
        <dbReference type="ARBA" id="ARBA00025246"/>
    </source>
</evidence>
<evidence type="ECO:0000256" key="2">
    <source>
        <dbReference type="ARBA" id="ARBA00004667"/>
    </source>
</evidence>
<evidence type="ECO:0000256" key="5">
    <source>
        <dbReference type="ARBA" id="ARBA00020397"/>
    </source>
</evidence>
<reference evidence="12 13" key="1">
    <citation type="submission" date="2014-07" db="EMBL/GenBank/DDBJ databases">
        <authorList>
            <person name="McCorrison J."/>
            <person name="Sanka R."/>
            <person name="Torralba M."/>
            <person name="Gillis M."/>
            <person name="Haft D.H."/>
            <person name="Methe B."/>
            <person name="Sutton G."/>
            <person name="Nelson K.E."/>
        </authorList>
    </citation>
    <scope>NUCLEOTIDE SEQUENCE [LARGE SCALE GENOMIC DNA]</scope>
    <source>
        <strain evidence="12 13">DNF00040</strain>
    </source>
</reference>
<evidence type="ECO:0000313" key="13">
    <source>
        <dbReference type="Proteomes" id="UP000029629"/>
    </source>
</evidence>
<organism evidence="12 13">
    <name type="scientific">Oligella urethralis DNF00040</name>
    <dbReference type="NCBI Taxonomy" id="1401065"/>
    <lineage>
        <taxon>Bacteria</taxon>
        <taxon>Pseudomonadati</taxon>
        <taxon>Pseudomonadota</taxon>
        <taxon>Betaproteobacteria</taxon>
        <taxon>Burkholderiales</taxon>
        <taxon>Alcaligenaceae</taxon>
        <taxon>Oligella</taxon>
    </lineage>
</organism>
<comment type="pathway">
    <text evidence="2 9">Amino-acid biosynthesis; L-histidine biosynthesis; L-histidine from 5-phospho-alpha-D-ribose 1-diphosphate: step 1/9.</text>
</comment>